<keyword evidence="1" id="KW-0880">Kelch repeat</keyword>
<evidence type="ECO:0000256" key="1">
    <source>
        <dbReference type="ARBA" id="ARBA00022441"/>
    </source>
</evidence>
<evidence type="ECO:0000256" key="2">
    <source>
        <dbReference type="ARBA" id="ARBA00022737"/>
    </source>
</evidence>
<protein>
    <submittedName>
        <fullName evidence="5">Galactose oxidase</fullName>
    </submittedName>
</protein>
<feature type="region of interest" description="Disordered" evidence="3">
    <location>
        <begin position="579"/>
        <end position="604"/>
    </location>
</feature>
<dbReference type="Proteomes" id="UP000799421">
    <property type="component" value="Unassembled WGS sequence"/>
</dbReference>
<feature type="compositionally biased region" description="Acidic residues" evidence="3">
    <location>
        <begin position="588"/>
        <end position="604"/>
    </location>
</feature>
<gene>
    <name evidence="5" type="ORF">K470DRAFT_20301</name>
</gene>
<dbReference type="SMART" id="SM00612">
    <property type="entry name" value="Kelch"/>
    <property type="match status" value="3"/>
</dbReference>
<organism evidence="5 6">
    <name type="scientific">Piedraia hortae CBS 480.64</name>
    <dbReference type="NCBI Taxonomy" id="1314780"/>
    <lineage>
        <taxon>Eukaryota</taxon>
        <taxon>Fungi</taxon>
        <taxon>Dikarya</taxon>
        <taxon>Ascomycota</taxon>
        <taxon>Pezizomycotina</taxon>
        <taxon>Dothideomycetes</taxon>
        <taxon>Dothideomycetidae</taxon>
        <taxon>Capnodiales</taxon>
        <taxon>Piedraiaceae</taxon>
        <taxon>Piedraia</taxon>
    </lineage>
</organism>
<dbReference type="Gene3D" id="3.30.710.10">
    <property type="entry name" value="Potassium Channel Kv1.1, Chain A"/>
    <property type="match status" value="1"/>
</dbReference>
<keyword evidence="2" id="KW-0677">Repeat</keyword>
<dbReference type="InterPro" id="IPR015915">
    <property type="entry name" value="Kelch-typ_b-propeller"/>
</dbReference>
<dbReference type="InterPro" id="IPR000210">
    <property type="entry name" value="BTB/POZ_dom"/>
</dbReference>
<dbReference type="OrthoDB" id="432528at2759"/>
<dbReference type="InterPro" id="IPR006652">
    <property type="entry name" value="Kelch_1"/>
</dbReference>
<dbReference type="SMART" id="SM00225">
    <property type="entry name" value="BTB"/>
    <property type="match status" value="1"/>
</dbReference>
<dbReference type="InterPro" id="IPR011333">
    <property type="entry name" value="SKP1/BTB/POZ_sf"/>
</dbReference>
<sequence>MASVPNGPSQTTKRRNEELKIITTVGQRPACLVNASVTYVGNGVIYAFGGFDQFTDEVYNHVLKLDLKMRKWTLVDNYGEIPGVRMGHSACLWQDSKLLVFGGENEHRTFLSDLVVFDIETAHWKVPKVRGPTPRRRARHAAVVHDEKLFICGGISSNEGHVLDDICFLDLRTMTWSPSWRFVARYDHSCGVWGNQAPERASSLGRVANTSLVQASAATVRNNSLPIAPGTINKVRFVSSPELPMQKLGTHFHVFSSGCMLDFVSPMPATTQTPATSLSILDLETLRWQKLADGSELFSSEYRWHYCCPNEDGSRVWLLGCPRQVQHAGTRMAEEFLSDVLPIDLRRYGVLGNMMSQKVNNPLLGISGSTPMTALGSDLAKVFNQPPESGSGADFMVTAIDNEDNTSAPIHVHRFVLCARWPHFSRLLNSHMQEFNTGQMHIPEPLPAVKAFLYYLYADSISSPMGKVENHRTPKLEDVANMLVMSNIYDMPRLRLLCVNRIVREMDIRHAALVFERASVAQEEWLRNRAADFCLNHWGRVVRTMAFKSLSREALLELCQHVEQGGRVVNSDEVEVVEESRKRIRPPEDDEVSAEGSEESMDIS</sequence>
<evidence type="ECO:0000313" key="6">
    <source>
        <dbReference type="Proteomes" id="UP000799421"/>
    </source>
</evidence>
<keyword evidence="6" id="KW-1185">Reference proteome</keyword>
<dbReference type="PANTHER" id="PTHR46093">
    <property type="entry name" value="ACYL-COA-BINDING DOMAIN-CONTAINING PROTEIN 5"/>
    <property type="match status" value="1"/>
</dbReference>
<accession>A0A6A7C3R7</accession>
<dbReference type="PANTHER" id="PTHR46093:SF18">
    <property type="entry name" value="FIBRONECTIN TYPE-III DOMAIN-CONTAINING PROTEIN"/>
    <property type="match status" value="1"/>
</dbReference>
<proteinExistence type="predicted"/>
<reference evidence="5" key="1">
    <citation type="journal article" date="2020" name="Stud. Mycol.">
        <title>101 Dothideomycetes genomes: a test case for predicting lifestyles and emergence of pathogens.</title>
        <authorList>
            <person name="Haridas S."/>
            <person name="Albert R."/>
            <person name="Binder M."/>
            <person name="Bloem J."/>
            <person name="Labutti K."/>
            <person name="Salamov A."/>
            <person name="Andreopoulos B."/>
            <person name="Baker S."/>
            <person name="Barry K."/>
            <person name="Bills G."/>
            <person name="Bluhm B."/>
            <person name="Cannon C."/>
            <person name="Castanera R."/>
            <person name="Culley D."/>
            <person name="Daum C."/>
            <person name="Ezra D."/>
            <person name="Gonzalez J."/>
            <person name="Henrissat B."/>
            <person name="Kuo A."/>
            <person name="Liang C."/>
            <person name="Lipzen A."/>
            <person name="Lutzoni F."/>
            <person name="Magnuson J."/>
            <person name="Mondo S."/>
            <person name="Nolan M."/>
            <person name="Ohm R."/>
            <person name="Pangilinan J."/>
            <person name="Park H.-J."/>
            <person name="Ramirez L."/>
            <person name="Alfaro M."/>
            <person name="Sun H."/>
            <person name="Tritt A."/>
            <person name="Yoshinaga Y."/>
            <person name="Zwiers L.-H."/>
            <person name="Turgeon B."/>
            <person name="Goodwin S."/>
            <person name="Spatafora J."/>
            <person name="Crous P."/>
            <person name="Grigoriev I."/>
        </authorList>
    </citation>
    <scope>NUCLEOTIDE SEQUENCE</scope>
    <source>
        <strain evidence="5">CBS 480.64</strain>
    </source>
</reference>
<dbReference type="PROSITE" id="PS50097">
    <property type="entry name" value="BTB"/>
    <property type="match status" value="1"/>
</dbReference>
<dbReference type="AlphaFoldDB" id="A0A6A7C3R7"/>
<dbReference type="SUPFAM" id="SSF117281">
    <property type="entry name" value="Kelch motif"/>
    <property type="match status" value="1"/>
</dbReference>
<evidence type="ECO:0000313" key="5">
    <source>
        <dbReference type="EMBL" id="KAF2862003.1"/>
    </source>
</evidence>
<evidence type="ECO:0000259" key="4">
    <source>
        <dbReference type="PROSITE" id="PS50097"/>
    </source>
</evidence>
<dbReference type="EMBL" id="MU005968">
    <property type="protein sequence ID" value="KAF2862003.1"/>
    <property type="molecule type" value="Genomic_DNA"/>
</dbReference>
<dbReference type="Gene3D" id="2.120.10.80">
    <property type="entry name" value="Kelch-type beta propeller"/>
    <property type="match status" value="1"/>
</dbReference>
<dbReference type="SUPFAM" id="SSF54695">
    <property type="entry name" value="POZ domain"/>
    <property type="match status" value="1"/>
</dbReference>
<dbReference type="Pfam" id="PF24681">
    <property type="entry name" value="Kelch_KLHDC2_KLHL20_DRC7"/>
    <property type="match status" value="1"/>
</dbReference>
<dbReference type="Pfam" id="PF00651">
    <property type="entry name" value="BTB"/>
    <property type="match status" value="1"/>
</dbReference>
<evidence type="ECO:0000256" key="3">
    <source>
        <dbReference type="SAM" id="MobiDB-lite"/>
    </source>
</evidence>
<name>A0A6A7C3R7_9PEZI</name>
<feature type="domain" description="BTB" evidence="4">
    <location>
        <begin position="393"/>
        <end position="465"/>
    </location>
</feature>